<proteinExistence type="evidence at transcript level"/>
<evidence type="ECO:0000256" key="1">
    <source>
        <dbReference type="SAM" id="SignalP"/>
    </source>
</evidence>
<feature type="signal peptide" evidence="1">
    <location>
        <begin position="1"/>
        <end position="22"/>
    </location>
</feature>
<dbReference type="AlphaFoldDB" id="V5GVS4"/>
<keyword evidence="1" id="KW-0732">Signal</keyword>
<organism evidence="2">
    <name type="scientific">Ixodes ricinus</name>
    <name type="common">Common tick</name>
    <name type="synonym">Acarus ricinus</name>
    <dbReference type="NCBI Taxonomy" id="34613"/>
    <lineage>
        <taxon>Eukaryota</taxon>
        <taxon>Metazoa</taxon>
        <taxon>Ecdysozoa</taxon>
        <taxon>Arthropoda</taxon>
        <taxon>Chelicerata</taxon>
        <taxon>Arachnida</taxon>
        <taxon>Acari</taxon>
        <taxon>Parasitiformes</taxon>
        <taxon>Ixodida</taxon>
        <taxon>Ixodoidea</taxon>
        <taxon>Ixodidae</taxon>
        <taxon>Ixodinae</taxon>
        <taxon>Ixodes</taxon>
    </lineage>
</organism>
<accession>V5GVS4</accession>
<feature type="chain" id="PRO_5004734537" evidence="1">
    <location>
        <begin position="23"/>
        <end position="66"/>
    </location>
</feature>
<evidence type="ECO:0000313" key="2">
    <source>
        <dbReference type="EMBL" id="JAB74455.1"/>
    </source>
</evidence>
<sequence length="66" mass="7373">MRVLAVVIASLLLLGSLYFAECQDTHKRRDSDGRPPPCSQFCDSPSDCGPPCPNCDNNWWRSSKCK</sequence>
<protein>
    <submittedName>
        <fullName evidence="2">Putative secreted peptide of 4.99 kDa</fullName>
    </submittedName>
</protein>
<dbReference type="EMBL" id="GANP01010013">
    <property type="protein sequence ID" value="JAB74455.1"/>
    <property type="molecule type" value="mRNA"/>
</dbReference>
<name>V5GVS4_IXORI</name>
<reference evidence="2" key="1">
    <citation type="journal article" date="2015" name="Sci. Rep.">
        <title>Tissue- and time-dependent transcription in Ixodes ricinus salivary glands and midguts when blood feeding on the vertebrate host.</title>
        <authorList>
            <person name="Kotsyfakis M."/>
            <person name="Schwarz A."/>
            <person name="Erhart J."/>
            <person name="Ribeiro J.M."/>
        </authorList>
    </citation>
    <scope>NUCLEOTIDE SEQUENCE</scope>
    <source>
        <tissue evidence="2">Salivary gland and midgut</tissue>
    </source>
</reference>